<keyword evidence="10" id="KW-0325">Glycoprotein</keyword>
<accession>A0AAW0UX56</accession>
<evidence type="ECO:0000256" key="2">
    <source>
        <dbReference type="ARBA" id="ARBA00008685"/>
    </source>
</evidence>
<organism evidence="15 16">
    <name type="scientific">Scylla paramamosain</name>
    <name type="common">Mud crab</name>
    <dbReference type="NCBI Taxonomy" id="85552"/>
    <lineage>
        <taxon>Eukaryota</taxon>
        <taxon>Metazoa</taxon>
        <taxon>Ecdysozoa</taxon>
        <taxon>Arthropoda</taxon>
        <taxon>Crustacea</taxon>
        <taxon>Multicrustacea</taxon>
        <taxon>Malacostraca</taxon>
        <taxon>Eumalacostraca</taxon>
        <taxon>Eucarida</taxon>
        <taxon>Decapoda</taxon>
        <taxon>Pleocyemata</taxon>
        <taxon>Brachyura</taxon>
        <taxon>Eubrachyura</taxon>
        <taxon>Portunoidea</taxon>
        <taxon>Portunidae</taxon>
        <taxon>Portuninae</taxon>
        <taxon>Scylla</taxon>
    </lineage>
</organism>
<name>A0AAW0UX56_SCYPA</name>
<feature type="transmembrane region" description="Helical" evidence="13">
    <location>
        <begin position="133"/>
        <end position="154"/>
    </location>
</feature>
<evidence type="ECO:0000256" key="10">
    <source>
        <dbReference type="ARBA" id="ARBA00023180"/>
    </source>
</evidence>
<dbReference type="Gene3D" id="1.10.287.70">
    <property type="match status" value="1"/>
</dbReference>
<comment type="subcellular location">
    <subcellularLocation>
        <location evidence="1">Cell membrane</location>
        <topology evidence="1">Multi-pass membrane protein</topology>
    </subcellularLocation>
</comment>
<comment type="similarity">
    <text evidence="2">Belongs to the glutamate-gated ion channel (TC 1.A.10.1) family.</text>
</comment>
<dbReference type="Gene3D" id="3.40.190.10">
    <property type="entry name" value="Periplasmic binding protein-like II"/>
    <property type="match status" value="1"/>
</dbReference>
<keyword evidence="12" id="KW-0407">Ion channel</keyword>
<gene>
    <name evidence="15" type="ORF">O3P69_000284</name>
</gene>
<keyword evidence="9" id="KW-0675">Receptor</keyword>
<keyword evidence="7" id="KW-0406">Ion transport</keyword>
<evidence type="ECO:0000256" key="6">
    <source>
        <dbReference type="ARBA" id="ARBA00022989"/>
    </source>
</evidence>
<keyword evidence="8 13" id="KW-0472">Membrane</keyword>
<evidence type="ECO:0000256" key="3">
    <source>
        <dbReference type="ARBA" id="ARBA00022448"/>
    </source>
</evidence>
<dbReference type="GO" id="GO:0015276">
    <property type="term" value="F:ligand-gated monoatomic ion channel activity"/>
    <property type="evidence" value="ECO:0007669"/>
    <property type="project" value="InterPro"/>
</dbReference>
<dbReference type="SUPFAM" id="SSF53850">
    <property type="entry name" value="Periplasmic binding protein-like II"/>
    <property type="match status" value="1"/>
</dbReference>
<dbReference type="GO" id="GO:0005886">
    <property type="term" value="C:plasma membrane"/>
    <property type="evidence" value="ECO:0007669"/>
    <property type="project" value="UniProtKB-SubCell"/>
</dbReference>
<dbReference type="EMBL" id="JARAKH010000005">
    <property type="protein sequence ID" value="KAK8404111.1"/>
    <property type="molecule type" value="Genomic_DNA"/>
</dbReference>
<dbReference type="Pfam" id="PF00060">
    <property type="entry name" value="Lig_chan"/>
    <property type="match status" value="1"/>
</dbReference>
<evidence type="ECO:0000256" key="8">
    <source>
        <dbReference type="ARBA" id="ARBA00023136"/>
    </source>
</evidence>
<feature type="transmembrane region" description="Helical" evidence="13">
    <location>
        <begin position="226"/>
        <end position="250"/>
    </location>
</feature>
<dbReference type="InterPro" id="IPR001320">
    <property type="entry name" value="Iontro_rcpt_C"/>
</dbReference>
<keyword evidence="11" id="KW-1071">Ligand-gated ion channel</keyword>
<reference evidence="15 16" key="1">
    <citation type="submission" date="2023-03" db="EMBL/GenBank/DDBJ databases">
        <title>High-quality genome of Scylla paramamosain provides insights in environmental adaptation.</title>
        <authorList>
            <person name="Zhang L."/>
        </authorList>
    </citation>
    <scope>NUCLEOTIDE SEQUENCE [LARGE SCALE GENOMIC DNA]</scope>
    <source>
        <strain evidence="15">LZ_2023a</strain>
        <tissue evidence="15">Muscle</tissue>
    </source>
</reference>
<dbReference type="AlphaFoldDB" id="A0AAW0UX56"/>
<evidence type="ECO:0000313" key="15">
    <source>
        <dbReference type="EMBL" id="KAK8404111.1"/>
    </source>
</evidence>
<dbReference type="GO" id="GO:0050906">
    <property type="term" value="P:detection of stimulus involved in sensory perception"/>
    <property type="evidence" value="ECO:0007669"/>
    <property type="project" value="UniProtKB-ARBA"/>
</dbReference>
<comment type="caution">
    <text evidence="15">The sequence shown here is derived from an EMBL/GenBank/DDBJ whole genome shotgun (WGS) entry which is preliminary data.</text>
</comment>
<evidence type="ECO:0000256" key="9">
    <source>
        <dbReference type="ARBA" id="ARBA00023170"/>
    </source>
</evidence>
<feature type="domain" description="Ionotropic glutamate receptor L-glutamate and glycine-binding" evidence="14">
    <location>
        <begin position="17"/>
        <end position="78"/>
    </location>
</feature>
<keyword evidence="5 13" id="KW-0812">Transmembrane</keyword>
<dbReference type="InterPro" id="IPR019594">
    <property type="entry name" value="Glu/Gly-bd"/>
</dbReference>
<dbReference type="PANTHER" id="PTHR42643">
    <property type="entry name" value="IONOTROPIC RECEPTOR 20A-RELATED"/>
    <property type="match status" value="1"/>
</dbReference>
<evidence type="ECO:0000256" key="11">
    <source>
        <dbReference type="ARBA" id="ARBA00023286"/>
    </source>
</evidence>
<evidence type="ECO:0000256" key="1">
    <source>
        <dbReference type="ARBA" id="ARBA00004651"/>
    </source>
</evidence>
<keyword evidence="16" id="KW-1185">Reference proteome</keyword>
<evidence type="ECO:0000313" key="16">
    <source>
        <dbReference type="Proteomes" id="UP001487740"/>
    </source>
</evidence>
<dbReference type="SMART" id="SM00918">
    <property type="entry name" value="Lig_chan-Glu_bd"/>
    <property type="match status" value="1"/>
</dbReference>
<keyword evidence="4" id="KW-1003">Cell membrane</keyword>
<evidence type="ECO:0000256" key="4">
    <source>
        <dbReference type="ARBA" id="ARBA00022475"/>
    </source>
</evidence>
<evidence type="ECO:0000259" key="14">
    <source>
        <dbReference type="SMART" id="SM00918"/>
    </source>
</evidence>
<sequence>MSTGTFTIKVAAEQWVPWTKVTSEPDGGITLGGPTGKLMEVLAQIMMFEYVLVRPPDGLWGAEQPDKSWSGMMGMVHREEVEFALGPFTITPQREAVSDFAIPLASENQAIIMQRPRQETDMGGFLKAFTMEVWLLMALSMAAMSSATILLVLAESRLFGCVIKNITSHTMLWVLKALTQEGEQQTSILCEFYATKQPRPVWRSPGLLKDYLGGSEWLPKDNAGRVLVTTWLLASLVFMSSYGGILTAMLTVPRVTIPIDSLADLVAQNDLPWRLEAGSMTPRFLMESGEPVRQRVVTGASGTFPDCWSARQSIVDGEFVAICDETTMKKAMAWDFSTTGECHLYIAKEKVYSSAWMAVAFKRNSSFLARANGIIRVLKEAGLVDHWLGQEIVSTPQCLRSPNAGPPGGCCAPQPGDSARSAAGAGGRSELRYTRLCGRTADDRPVLTM</sequence>
<keyword evidence="6 13" id="KW-1133">Transmembrane helix</keyword>
<protein>
    <recommendedName>
        <fullName evidence="14">Ionotropic glutamate receptor L-glutamate and glycine-binding domain-containing protein</fullName>
    </recommendedName>
</protein>
<dbReference type="InterPro" id="IPR052192">
    <property type="entry name" value="Insect_Ionotropic_Sensory_Rcpt"/>
</dbReference>
<evidence type="ECO:0000256" key="12">
    <source>
        <dbReference type="ARBA" id="ARBA00023303"/>
    </source>
</evidence>
<evidence type="ECO:0000256" key="7">
    <source>
        <dbReference type="ARBA" id="ARBA00023065"/>
    </source>
</evidence>
<evidence type="ECO:0000256" key="13">
    <source>
        <dbReference type="SAM" id="Phobius"/>
    </source>
</evidence>
<proteinExistence type="inferred from homology"/>
<dbReference type="Pfam" id="PF10613">
    <property type="entry name" value="Lig_chan-Glu_bd"/>
    <property type="match status" value="1"/>
</dbReference>
<keyword evidence="3" id="KW-0813">Transport</keyword>
<dbReference type="Proteomes" id="UP001487740">
    <property type="component" value="Unassembled WGS sequence"/>
</dbReference>
<dbReference type="PANTHER" id="PTHR42643:SF24">
    <property type="entry name" value="IONOTROPIC RECEPTOR 60A"/>
    <property type="match status" value="1"/>
</dbReference>
<evidence type="ECO:0000256" key="5">
    <source>
        <dbReference type="ARBA" id="ARBA00022692"/>
    </source>
</evidence>